<dbReference type="InterPro" id="IPR009936">
    <property type="entry name" value="DUF1468"/>
</dbReference>
<keyword evidence="1" id="KW-1133">Transmembrane helix</keyword>
<feature type="transmembrane region" description="Helical" evidence="1">
    <location>
        <begin position="76"/>
        <end position="109"/>
    </location>
</feature>
<gene>
    <name evidence="3" type="ORF">CQ405_02200</name>
</gene>
<feature type="transmembrane region" description="Helical" evidence="1">
    <location>
        <begin position="7"/>
        <end position="25"/>
    </location>
</feature>
<evidence type="ECO:0000259" key="2">
    <source>
        <dbReference type="Pfam" id="PF07331"/>
    </source>
</evidence>
<sequence>MQLRHLSIFFSLLFILISMLLYKSIENLITYSIATTSIYIKFLSISLFACSFFELIKNIFSKKDEKIVIAKNIKKFSILIILLIGYVCIMGYLGFIISSLIFLISTMWLMGYKKIIQILITSSIIVAFVYILFSVIFKIPLPELIILEGLLWR</sequence>
<feature type="domain" description="DUF1468" evidence="2">
    <location>
        <begin position="10"/>
        <end position="142"/>
    </location>
</feature>
<dbReference type="AlphaFoldDB" id="A0A2P8R238"/>
<reference evidence="4" key="1">
    <citation type="submission" date="2017-10" db="EMBL/GenBank/DDBJ databases">
        <title>Campylobacter species from seals.</title>
        <authorList>
            <person name="Gilbert M.J."/>
            <person name="Zomer A.L."/>
            <person name="Timmerman A.J."/>
            <person name="Duim B."/>
            <person name="Wagenaar J.A."/>
        </authorList>
    </citation>
    <scope>NUCLEOTIDE SEQUENCE [LARGE SCALE GENOMIC DNA]</scope>
    <source>
        <strain evidence="4">17S00004-5</strain>
    </source>
</reference>
<evidence type="ECO:0000313" key="3">
    <source>
        <dbReference type="EMBL" id="PSM52561.1"/>
    </source>
</evidence>
<keyword evidence="1" id="KW-0472">Membrane</keyword>
<feature type="transmembrane region" description="Helical" evidence="1">
    <location>
        <begin position="37"/>
        <end position="56"/>
    </location>
</feature>
<keyword evidence="4" id="KW-1185">Reference proteome</keyword>
<dbReference type="EMBL" id="PDHH01000002">
    <property type="protein sequence ID" value="PSM52561.1"/>
    <property type="molecule type" value="Genomic_DNA"/>
</dbReference>
<evidence type="ECO:0000313" key="4">
    <source>
        <dbReference type="Proteomes" id="UP000240535"/>
    </source>
</evidence>
<dbReference type="Pfam" id="PF07331">
    <property type="entry name" value="TctB"/>
    <property type="match status" value="1"/>
</dbReference>
<dbReference type="RefSeq" id="WP_106870159.1">
    <property type="nucleotide sequence ID" value="NZ_CP053841.1"/>
</dbReference>
<dbReference type="Proteomes" id="UP000240535">
    <property type="component" value="Unassembled WGS sequence"/>
</dbReference>
<keyword evidence="1" id="KW-0812">Transmembrane</keyword>
<accession>A0A2P8R238</accession>
<protein>
    <recommendedName>
        <fullName evidence="2">DUF1468 domain-containing protein</fullName>
    </recommendedName>
</protein>
<name>A0A2P8R238_9BACT</name>
<proteinExistence type="predicted"/>
<organism evidence="3 4">
    <name type="scientific">Campylobacter blaseri</name>
    <dbReference type="NCBI Taxonomy" id="2042961"/>
    <lineage>
        <taxon>Bacteria</taxon>
        <taxon>Pseudomonadati</taxon>
        <taxon>Campylobacterota</taxon>
        <taxon>Epsilonproteobacteria</taxon>
        <taxon>Campylobacterales</taxon>
        <taxon>Campylobacteraceae</taxon>
        <taxon>Campylobacter</taxon>
    </lineage>
</organism>
<feature type="transmembrane region" description="Helical" evidence="1">
    <location>
        <begin position="115"/>
        <end position="137"/>
    </location>
</feature>
<comment type="caution">
    <text evidence="3">The sequence shown here is derived from an EMBL/GenBank/DDBJ whole genome shotgun (WGS) entry which is preliminary data.</text>
</comment>
<evidence type="ECO:0000256" key="1">
    <source>
        <dbReference type="SAM" id="Phobius"/>
    </source>
</evidence>